<feature type="region of interest" description="Disordered" evidence="9">
    <location>
        <begin position="669"/>
        <end position="693"/>
    </location>
</feature>
<dbReference type="PANTHER" id="PTHR46179:SF13">
    <property type="entry name" value="C2H2-TYPE DOMAIN-CONTAINING PROTEIN"/>
    <property type="match status" value="1"/>
</dbReference>
<keyword evidence="6" id="KW-0804">Transcription</keyword>
<evidence type="ECO:0000256" key="2">
    <source>
        <dbReference type="ARBA" id="ARBA00022723"/>
    </source>
</evidence>
<feature type="compositionally biased region" description="Polar residues" evidence="9">
    <location>
        <begin position="206"/>
        <end position="217"/>
    </location>
</feature>
<accession>A0A9P7L1H8</accession>
<evidence type="ECO:0000256" key="8">
    <source>
        <dbReference type="PROSITE-ProRule" id="PRU00042"/>
    </source>
</evidence>
<comment type="subcellular location">
    <subcellularLocation>
        <location evidence="1">Nucleus</location>
    </subcellularLocation>
</comment>
<evidence type="ECO:0000256" key="1">
    <source>
        <dbReference type="ARBA" id="ARBA00004123"/>
    </source>
</evidence>
<organism evidence="11 12">
    <name type="scientific">Fusarium xylarioides</name>
    <dbReference type="NCBI Taxonomy" id="221167"/>
    <lineage>
        <taxon>Eukaryota</taxon>
        <taxon>Fungi</taxon>
        <taxon>Dikarya</taxon>
        <taxon>Ascomycota</taxon>
        <taxon>Pezizomycotina</taxon>
        <taxon>Sordariomycetes</taxon>
        <taxon>Hypocreomycetidae</taxon>
        <taxon>Hypocreales</taxon>
        <taxon>Nectriaceae</taxon>
        <taxon>Fusarium</taxon>
        <taxon>Fusarium fujikuroi species complex</taxon>
    </lineage>
</organism>
<dbReference type="PANTHER" id="PTHR46179">
    <property type="entry name" value="ZINC FINGER PROTEIN"/>
    <property type="match status" value="1"/>
</dbReference>
<keyword evidence="12" id="KW-1185">Reference proteome</keyword>
<dbReference type="GO" id="GO:0005634">
    <property type="term" value="C:nucleus"/>
    <property type="evidence" value="ECO:0007669"/>
    <property type="project" value="UniProtKB-SubCell"/>
</dbReference>
<evidence type="ECO:0000256" key="3">
    <source>
        <dbReference type="ARBA" id="ARBA00022771"/>
    </source>
</evidence>
<dbReference type="SMART" id="SM00355">
    <property type="entry name" value="ZnF_C2H2"/>
    <property type="match status" value="3"/>
</dbReference>
<evidence type="ECO:0000256" key="7">
    <source>
        <dbReference type="ARBA" id="ARBA00023242"/>
    </source>
</evidence>
<evidence type="ECO:0000256" key="5">
    <source>
        <dbReference type="ARBA" id="ARBA00023015"/>
    </source>
</evidence>
<keyword evidence="2" id="KW-0479">Metal-binding</keyword>
<dbReference type="GO" id="GO:0008270">
    <property type="term" value="F:zinc ion binding"/>
    <property type="evidence" value="ECO:0007669"/>
    <property type="project" value="UniProtKB-KW"/>
</dbReference>
<dbReference type="AlphaFoldDB" id="A0A9P7L1H8"/>
<comment type="caution">
    <text evidence="11">The sequence shown here is derived from an EMBL/GenBank/DDBJ whole genome shotgun (WGS) entry which is preliminary data.</text>
</comment>
<gene>
    <name evidence="11" type="ORF">H9Q72_011492</name>
</gene>
<name>A0A9P7L1H8_9HYPO</name>
<dbReference type="EMBL" id="JADFTT010000548">
    <property type="protein sequence ID" value="KAG5760398.1"/>
    <property type="molecule type" value="Genomic_DNA"/>
</dbReference>
<dbReference type="PROSITE" id="PS50157">
    <property type="entry name" value="ZINC_FINGER_C2H2_2"/>
    <property type="match status" value="1"/>
</dbReference>
<evidence type="ECO:0000313" key="12">
    <source>
        <dbReference type="Proteomes" id="UP000750502"/>
    </source>
</evidence>
<keyword evidence="5" id="KW-0805">Transcription regulation</keyword>
<feature type="region of interest" description="Disordered" evidence="9">
    <location>
        <begin position="294"/>
        <end position="343"/>
    </location>
</feature>
<evidence type="ECO:0000313" key="11">
    <source>
        <dbReference type="EMBL" id="KAG5760398.1"/>
    </source>
</evidence>
<feature type="compositionally biased region" description="Basic and acidic residues" evidence="9">
    <location>
        <begin position="324"/>
        <end position="339"/>
    </location>
</feature>
<feature type="region of interest" description="Disordered" evidence="9">
    <location>
        <begin position="519"/>
        <end position="564"/>
    </location>
</feature>
<feature type="compositionally biased region" description="Polar residues" evidence="9">
    <location>
        <begin position="673"/>
        <end position="693"/>
    </location>
</feature>
<protein>
    <recommendedName>
        <fullName evidence="10">C2H2-type domain-containing protein</fullName>
    </recommendedName>
</protein>
<proteinExistence type="predicted"/>
<dbReference type="OrthoDB" id="9368434at2759"/>
<sequence length="906" mass="101390">MLEEDLASRILGNSGHGLRDCGAHFESVSKHNLARPLTLPISPSSSLSIPLSPHQFPRYPEAAASFSFSLFRTLDFTHPAGPEIVHPLGQPSYTLFRPSSSFLQFHPPFASPTFNAASVSFNDISRVLHPSPSLSFYPLAPPPPHWFLDIKADHLHTSSVSDLLQDFSMSFSHPRRRTPVTRPDSDTDNALSLKNSSTLRKGATFHSPTSSSSTLDNTFVPPTLPRAQSHLDDVVDANRRRVALALNDIDEALSLDQLSLSPKSKIKTLRDTSLPIPRGFLEGPIVDPKMTKEEERRVLRPRSVRHSRHHESDSGLGTSVASTNEKRGAVTSAKKETKVQTRSAITRSVAAASEKLPSLGPKAINRIHEHTLRPLLAKPTLKEFEPIVLDIPRRIRSKEIICLRDLEKTLIFMAPEKTKSATLYLDFCLTSVQCIQTTVEYLSDREQIRPADRPYTNGYFLDLKDQILQYGKQLAAKNSGDDMDIDASDEIKLIGGLHEGRPVELVRVRKDGTYISLDTGKPVEVDSDSPMQVKRSVSQQLEDEEEIQRSMARRKKNASPEELAPKKCREPGCNKEFKRPCDLTKHEKTHSRPWKCPVPTCKYHTYGWPTEKEMDRHHNDKHSAAPAMYECMFKPCPYKSKRESNCKQHMEKAHGWTYVRTKTNGKKLPSVAGSVQQQTPPLGNMSTPSSTEYNGVPTPPQNDVTQFVGDFPLYPNDSDWMSINNIPTETLHLDLGMDSTSPASASSYEQYAPYQNGSAFILDNEDLYAAHMQLPAQLPTPEQPVMYNPNLKMMQQQLSMYQQPQQQIPIPTVAPHFSPTGQETAMLYTPNSLRDVDEGFDDSFAGDGMDFPLFPNDNGNGMAKTNEYQSLFGEIPSANLGFSQNSQDIFQMMDWSNVDLQQNLGE</sequence>
<reference evidence="11" key="1">
    <citation type="journal article" date="2020" name="bioRxiv">
        <title>Historical genomics reveals the evolutionary mechanisms behind multiple outbreaks of the host-specific coffee wilt pathogen Fusarium xylarioides.</title>
        <authorList>
            <person name="Peck D."/>
            <person name="Nowell R.W."/>
            <person name="Flood J."/>
            <person name="Ryan M.J."/>
            <person name="Barraclough T.G."/>
        </authorList>
    </citation>
    <scope>NUCLEOTIDE SEQUENCE</scope>
    <source>
        <strain evidence="11">IMI 127659i</strain>
    </source>
</reference>
<feature type="region of interest" description="Disordered" evidence="9">
    <location>
        <begin position="174"/>
        <end position="232"/>
    </location>
</feature>
<reference evidence="11" key="2">
    <citation type="submission" date="2020-10" db="EMBL/GenBank/DDBJ databases">
        <authorList>
            <person name="Peck L.D."/>
            <person name="Nowell R.W."/>
            <person name="Flood J."/>
            <person name="Ryan M.J."/>
            <person name="Barraclough T.G."/>
        </authorList>
    </citation>
    <scope>NUCLEOTIDE SEQUENCE</scope>
    <source>
        <strain evidence="11">IMI 127659i</strain>
    </source>
</reference>
<feature type="compositionally biased region" description="Basic residues" evidence="9">
    <location>
        <begin position="299"/>
        <end position="309"/>
    </location>
</feature>
<dbReference type="Gene3D" id="3.30.160.60">
    <property type="entry name" value="Classic Zinc Finger"/>
    <property type="match status" value="1"/>
</dbReference>
<evidence type="ECO:0000259" key="10">
    <source>
        <dbReference type="PROSITE" id="PS50157"/>
    </source>
</evidence>
<evidence type="ECO:0000256" key="9">
    <source>
        <dbReference type="SAM" id="MobiDB-lite"/>
    </source>
</evidence>
<evidence type="ECO:0000256" key="4">
    <source>
        <dbReference type="ARBA" id="ARBA00022833"/>
    </source>
</evidence>
<feature type="compositionally biased region" description="Polar residues" evidence="9">
    <location>
        <begin position="188"/>
        <end position="199"/>
    </location>
</feature>
<dbReference type="Proteomes" id="UP000750502">
    <property type="component" value="Unassembled WGS sequence"/>
</dbReference>
<dbReference type="PROSITE" id="PS00028">
    <property type="entry name" value="ZINC_FINGER_C2H2_1"/>
    <property type="match status" value="1"/>
</dbReference>
<dbReference type="InterPro" id="IPR051061">
    <property type="entry name" value="Zinc_finger_trans_reg"/>
</dbReference>
<keyword evidence="3 8" id="KW-0863">Zinc-finger</keyword>
<keyword evidence="4" id="KW-0862">Zinc</keyword>
<feature type="domain" description="C2H2-type" evidence="10">
    <location>
        <begin position="566"/>
        <end position="595"/>
    </location>
</feature>
<keyword evidence="7" id="KW-0539">Nucleus</keyword>
<dbReference type="GO" id="GO:0006357">
    <property type="term" value="P:regulation of transcription by RNA polymerase II"/>
    <property type="evidence" value="ECO:0007669"/>
    <property type="project" value="TreeGrafter"/>
</dbReference>
<evidence type="ECO:0000256" key="6">
    <source>
        <dbReference type="ARBA" id="ARBA00023163"/>
    </source>
</evidence>
<dbReference type="InterPro" id="IPR013087">
    <property type="entry name" value="Znf_C2H2_type"/>
</dbReference>